<feature type="compositionally biased region" description="Polar residues" evidence="1">
    <location>
        <begin position="725"/>
        <end position="752"/>
    </location>
</feature>
<feature type="compositionally biased region" description="Polar residues" evidence="1">
    <location>
        <begin position="63"/>
        <end position="72"/>
    </location>
</feature>
<feature type="compositionally biased region" description="Polar residues" evidence="1">
    <location>
        <begin position="793"/>
        <end position="802"/>
    </location>
</feature>
<dbReference type="Proteomes" id="UP000007796">
    <property type="component" value="Unassembled WGS sequence"/>
</dbReference>
<dbReference type="OrthoDB" id="1749473at2759"/>
<dbReference type="HOGENOM" id="CLU_009124_1_0_1"/>
<name>F0XUN5_GROCL</name>
<dbReference type="EMBL" id="GL630006">
    <property type="protein sequence ID" value="EFW98515.1"/>
    <property type="molecule type" value="Genomic_DNA"/>
</dbReference>
<feature type="region of interest" description="Disordered" evidence="1">
    <location>
        <begin position="619"/>
        <end position="755"/>
    </location>
</feature>
<dbReference type="InParanoid" id="F0XUN5"/>
<feature type="region of interest" description="Disordered" evidence="1">
    <location>
        <begin position="787"/>
        <end position="835"/>
    </location>
</feature>
<feature type="compositionally biased region" description="Polar residues" evidence="1">
    <location>
        <begin position="81"/>
        <end position="91"/>
    </location>
</feature>
<keyword evidence="3" id="KW-1185">Reference proteome</keyword>
<sequence>MAEVAPESTPAPETLHKDSSKTRRLRPPGIDDTAAGNDNRIPLRADKLDRRESRLGLRGLFSRNKSSSQNVRASVADLSNWPYSPSTTRSEISLPPDREQQVETGPAAKIKTPRTPTTPASQARRPIQPRTKLPTAPPPVAASSTPKPRKTSTQGPSPPSRSARGSLATWDPPPLFQAYPQAIKHARLPACTTSIEVLTRLQSNHGGGTSSSANSVRESSLADAAGDIAAADRGIDKTKRRHRRNTSASSTKLDWSSKIYVFVTSGYLLQYAGEGSFDRLPEKMLHIGKDSAAFASDLIPGRHWVLQICSDTEASVPLTPDSRSLFSRLPFRSERRHASALLMVFESAEDMENWLSTLRREIEHLGGKKHLSETGNPKANDRVLQLKGQPSQRALVVRDPERFSRAISPQDMASSPWRLDSALGTDSPTPDIHLEAPIVFKASRETDPSADDMSVTNSLVSQDGRQLESLRESANRLSFISSGQRTVVTSECSSPPCSPICDSFTSSNADEPSSALADSPKEAWPHPNTAVTFKYGLPIQTSAKSDRLSDFRFPMPAGHPKPPTHLAQPAPPPLRSHTVVFCNGNMPMPHSQSVLSPVQTPKSPGFCVSPTMPLPAIPNFSVPHKSSTRSSVALKSPSLGQTQSIVPLGAPTSAPPQTKLPAPPQKLPLSRSSTRRLPPPSLAFSRPLSVVPDQPSPPSKSPVLSRIVTQAALETDSDRPGCSDVQDTSSLPSSFELSADTEQGPSTQTSVDVSRMKNPRGRVDVLAASPVEALLERARVKTSALPTRGTMPATASTYSPANSHKESFRPSSAMDLHRRSSNRSLIVGSDAKRMHHKRASMFAQAGEVLPRPTESMSTKLSLPERPIDAADSRAAATRGRFLERREQHVPRSSASNVHLRAHSTPQKALSYRRRSMSQLAEGPPPAPPPTRALPPLPPNFGSVRGRRGA</sequence>
<dbReference type="STRING" id="655863.F0XUN5"/>
<feature type="compositionally biased region" description="Low complexity" evidence="1">
    <location>
        <begin position="667"/>
        <end position="676"/>
    </location>
</feature>
<feature type="compositionally biased region" description="Pro residues" evidence="1">
    <location>
        <begin position="922"/>
        <end position="938"/>
    </location>
</feature>
<evidence type="ECO:0000256" key="1">
    <source>
        <dbReference type="SAM" id="MobiDB-lite"/>
    </source>
</evidence>
<feature type="compositionally biased region" description="Basic and acidic residues" evidence="1">
    <location>
        <begin position="41"/>
        <end position="55"/>
    </location>
</feature>
<feature type="region of interest" description="Disordered" evidence="1">
    <location>
        <begin position="881"/>
        <end position="949"/>
    </location>
</feature>
<accession>F0XUN5</accession>
<dbReference type="AlphaFoldDB" id="F0XUN5"/>
<feature type="region of interest" description="Disordered" evidence="1">
    <location>
        <begin position="1"/>
        <end position="173"/>
    </location>
</feature>
<dbReference type="GeneID" id="25977570"/>
<dbReference type="RefSeq" id="XP_014167998.1">
    <property type="nucleotide sequence ID" value="XM_014312523.1"/>
</dbReference>
<dbReference type="eggNOG" id="ENOG502S4CD">
    <property type="taxonomic scope" value="Eukaryota"/>
</dbReference>
<feature type="region of interest" description="Disordered" evidence="1">
    <location>
        <begin position="842"/>
        <end position="861"/>
    </location>
</feature>
<gene>
    <name evidence="2" type="ORF">CMQ_4367</name>
</gene>
<organism evidence="3">
    <name type="scientific">Grosmannia clavigera (strain kw1407 / UAMH 11150)</name>
    <name type="common">Blue stain fungus</name>
    <name type="synonym">Graphiocladiella clavigera</name>
    <dbReference type="NCBI Taxonomy" id="655863"/>
    <lineage>
        <taxon>Eukaryota</taxon>
        <taxon>Fungi</taxon>
        <taxon>Dikarya</taxon>
        <taxon>Ascomycota</taxon>
        <taxon>Pezizomycotina</taxon>
        <taxon>Sordariomycetes</taxon>
        <taxon>Sordariomycetidae</taxon>
        <taxon>Ophiostomatales</taxon>
        <taxon>Ophiostomataceae</taxon>
        <taxon>Leptographium</taxon>
    </lineage>
</organism>
<feature type="compositionally biased region" description="Polar residues" evidence="1">
    <location>
        <begin position="624"/>
        <end position="645"/>
    </location>
</feature>
<evidence type="ECO:0000313" key="2">
    <source>
        <dbReference type="EMBL" id="EFW98515.1"/>
    </source>
</evidence>
<protein>
    <submittedName>
        <fullName evidence="2">Peptidase family m20 m25 m40 protein</fullName>
    </submittedName>
</protein>
<proteinExistence type="predicted"/>
<evidence type="ECO:0000313" key="3">
    <source>
        <dbReference type="Proteomes" id="UP000007796"/>
    </source>
</evidence>
<reference evidence="2 3" key="1">
    <citation type="journal article" date="2011" name="Proc. Natl. Acad. Sci. U.S.A.">
        <title>Genome and transcriptome analyses of the mountain pine beetle-fungal symbiont Grosmannia clavigera, a lodgepole pine pathogen.</title>
        <authorList>
            <person name="DiGuistini S."/>
            <person name="Wang Y."/>
            <person name="Liao N.Y."/>
            <person name="Taylor G."/>
            <person name="Tanguay P."/>
            <person name="Feau N."/>
            <person name="Henrissat B."/>
            <person name="Chan S.K."/>
            <person name="Hesse-Orce U."/>
            <person name="Alamouti S.M."/>
            <person name="Tsui C.K.M."/>
            <person name="Docking R.T."/>
            <person name="Levasseur A."/>
            <person name="Haridas S."/>
            <person name="Robertson G."/>
            <person name="Birol I."/>
            <person name="Holt R.A."/>
            <person name="Marra M.A."/>
            <person name="Hamelin R.C."/>
            <person name="Hirst M."/>
            <person name="Jones S.J.M."/>
            <person name="Bohlmann J."/>
            <person name="Breuil C."/>
        </authorList>
    </citation>
    <scope>NUCLEOTIDE SEQUENCE [LARGE SCALE GENOMIC DNA]</scope>
    <source>
        <strain evidence="3">kw1407 / UAMH 11150</strain>
    </source>
</reference>